<sequence length="62" mass="6879">MADSREELFRRFVSGYTPDSVLSGRVTKVVPFGVFVNVAEGIDGLLVGERHEEGTEVRVRVL</sequence>
<evidence type="ECO:0000313" key="3">
    <source>
        <dbReference type="Proteomes" id="UP001597045"/>
    </source>
</evidence>
<name>A0ABW3MAM5_9PSEU</name>
<feature type="domain" description="S1 motif" evidence="1">
    <location>
        <begin position="19"/>
        <end position="46"/>
    </location>
</feature>
<feature type="non-terminal residue" evidence="2">
    <location>
        <position position="62"/>
    </location>
</feature>
<dbReference type="Pfam" id="PF00575">
    <property type="entry name" value="S1"/>
    <property type="match status" value="1"/>
</dbReference>
<evidence type="ECO:0000259" key="1">
    <source>
        <dbReference type="PROSITE" id="PS50126"/>
    </source>
</evidence>
<keyword evidence="3" id="KW-1185">Reference proteome</keyword>
<dbReference type="EMBL" id="JBHTIS010000910">
    <property type="protein sequence ID" value="MFD1047053.1"/>
    <property type="molecule type" value="Genomic_DNA"/>
</dbReference>
<gene>
    <name evidence="2" type="ORF">ACFQ1S_16615</name>
</gene>
<dbReference type="Gene3D" id="2.40.50.140">
    <property type="entry name" value="Nucleic acid-binding proteins"/>
    <property type="match status" value="1"/>
</dbReference>
<comment type="caution">
    <text evidence="2">The sequence shown here is derived from an EMBL/GenBank/DDBJ whole genome shotgun (WGS) entry which is preliminary data.</text>
</comment>
<evidence type="ECO:0000313" key="2">
    <source>
        <dbReference type="EMBL" id="MFD1047053.1"/>
    </source>
</evidence>
<dbReference type="InterPro" id="IPR012340">
    <property type="entry name" value="NA-bd_OB-fold"/>
</dbReference>
<protein>
    <submittedName>
        <fullName evidence="2">S1 RNA-binding domain-containing protein</fullName>
    </submittedName>
</protein>
<dbReference type="SUPFAM" id="SSF50249">
    <property type="entry name" value="Nucleic acid-binding proteins"/>
    <property type="match status" value="1"/>
</dbReference>
<proteinExistence type="predicted"/>
<accession>A0ABW3MAM5</accession>
<organism evidence="2 3">
    <name type="scientific">Kibdelosporangium lantanae</name>
    <dbReference type="NCBI Taxonomy" id="1497396"/>
    <lineage>
        <taxon>Bacteria</taxon>
        <taxon>Bacillati</taxon>
        <taxon>Actinomycetota</taxon>
        <taxon>Actinomycetes</taxon>
        <taxon>Pseudonocardiales</taxon>
        <taxon>Pseudonocardiaceae</taxon>
        <taxon>Kibdelosporangium</taxon>
    </lineage>
</organism>
<dbReference type="InterPro" id="IPR003029">
    <property type="entry name" value="S1_domain"/>
</dbReference>
<dbReference type="Proteomes" id="UP001597045">
    <property type="component" value="Unassembled WGS sequence"/>
</dbReference>
<dbReference type="PROSITE" id="PS50126">
    <property type="entry name" value="S1"/>
    <property type="match status" value="1"/>
</dbReference>
<reference evidence="3" key="1">
    <citation type="journal article" date="2019" name="Int. J. Syst. Evol. Microbiol.">
        <title>The Global Catalogue of Microorganisms (GCM) 10K type strain sequencing project: providing services to taxonomists for standard genome sequencing and annotation.</title>
        <authorList>
            <consortium name="The Broad Institute Genomics Platform"/>
            <consortium name="The Broad Institute Genome Sequencing Center for Infectious Disease"/>
            <person name="Wu L."/>
            <person name="Ma J."/>
        </authorList>
    </citation>
    <scope>NUCLEOTIDE SEQUENCE [LARGE SCALE GENOMIC DNA]</scope>
    <source>
        <strain evidence="3">JCM 31486</strain>
    </source>
</reference>